<reference evidence="1" key="1">
    <citation type="journal article" date="2014" name="Front. Microbiol.">
        <title>High frequency of phylogenetically diverse reductive dehalogenase-homologous genes in deep subseafloor sedimentary metagenomes.</title>
        <authorList>
            <person name="Kawai M."/>
            <person name="Futagami T."/>
            <person name="Toyoda A."/>
            <person name="Takaki Y."/>
            <person name="Nishi S."/>
            <person name="Hori S."/>
            <person name="Arai W."/>
            <person name="Tsubouchi T."/>
            <person name="Morono Y."/>
            <person name="Uchiyama I."/>
            <person name="Ito T."/>
            <person name="Fujiyama A."/>
            <person name="Inagaki F."/>
            <person name="Takami H."/>
        </authorList>
    </citation>
    <scope>NUCLEOTIDE SEQUENCE</scope>
    <source>
        <strain evidence="1">Expedition CK06-06</strain>
    </source>
</reference>
<dbReference type="InterPro" id="IPR011004">
    <property type="entry name" value="Trimer_LpxA-like_sf"/>
</dbReference>
<organism evidence="1">
    <name type="scientific">marine sediment metagenome</name>
    <dbReference type="NCBI Taxonomy" id="412755"/>
    <lineage>
        <taxon>unclassified sequences</taxon>
        <taxon>metagenomes</taxon>
        <taxon>ecological metagenomes</taxon>
    </lineage>
</organism>
<name>X0XU34_9ZZZZ</name>
<protein>
    <submittedName>
        <fullName evidence="1">Uncharacterized protein</fullName>
    </submittedName>
</protein>
<dbReference type="SUPFAM" id="SSF51161">
    <property type="entry name" value="Trimeric LpxA-like enzymes"/>
    <property type="match status" value="1"/>
</dbReference>
<evidence type="ECO:0000313" key="1">
    <source>
        <dbReference type="EMBL" id="GAG28361.1"/>
    </source>
</evidence>
<sequence length="244" mass="24407">MDTGKTSVGMWGGAGTPATTVNNTFINSLGNVGTGTDNIFIGSAIDFTDTNPIGLILIGSQLDVTPTDDYSYYLGHNIGGNDYYLITAQNAASPSGRSFTINAPVTLPYALTVAGAIDANGALDVDGATSLDAVTVAETLVVTGVTTLSGGSILTGDVNIGDLAVADNATFGENVSIAGWLDVTGELDSDNASVYGSLYVEDDAEFVAGATVGTTLVVTGATTLSDDLDVTVNATVGGTLGVTG</sequence>
<feature type="non-terminal residue" evidence="1">
    <location>
        <position position="244"/>
    </location>
</feature>
<accession>X0XU34</accession>
<proteinExistence type="predicted"/>
<dbReference type="AlphaFoldDB" id="X0XU34"/>
<comment type="caution">
    <text evidence="1">The sequence shown here is derived from an EMBL/GenBank/DDBJ whole genome shotgun (WGS) entry which is preliminary data.</text>
</comment>
<gene>
    <name evidence="1" type="ORF">S01H1_71353</name>
</gene>
<dbReference type="EMBL" id="BARS01047510">
    <property type="protein sequence ID" value="GAG28361.1"/>
    <property type="molecule type" value="Genomic_DNA"/>
</dbReference>